<dbReference type="Pfam" id="PF13412">
    <property type="entry name" value="HTH_24"/>
    <property type="match status" value="1"/>
</dbReference>
<evidence type="ECO:0000256" key="4">
    <source>
        <dbReference type="ARBA" id="ARBA00023163"/>
    </source>
</evidence>
<evidence type="ECO:0000259" key="5">
    <source>
        <dbReference type="Pfam" id="PF04198"/>
    </source>
</evidence>
<dbReference type="PANTHER" id="PTHR34294:SF1">
    <property type="entry name" value="TRANSCRIPTIONAL REGULATOR LSRR"/>
    <property type="match status" value="1"/>
</dbReference>
<dbReference type="InterPro" id="IPR007324">
    <property type="entry name" value="Sugar-bd_dom_put"/>
</dbReference>
<dbReference type="Gene3D" id="3.40.50.1360">
    <property type="match status" value="1"/>
</dbReference>
<dbReference type="Gene3D" id="1.10.10.10">
    <property type="entry name" value="Winged helix-like DNA-binding domain superfamily/Winged helix DNA-binding domain"/>
    <property type="match status" value="1"/>
</dbReference>
<dbReference type="Pfam" id="PF04198">
    <property type="entry name" value="Sugar-bind"/>
    <property type="match status" value="1"/>
</dbReference>
<dbReference type="PANTHER" id="PTHR34294">
    <property type="entry name" value="TRANSCRIPTIONAL REGULATOR-RELATED"/>
    <property type="match status" value="1"/>
</dbReference>
<dbReference type="SUPFAM" id="SSF88659">
    <property type="entry name" value="Sigma3 and sigma4 domains of RNA polymerase sigma factors"/>
    <property type="match status" value="1"/>
</dbReference>
<dbReference type="Proteomes" id="UP001651880">
    <property type="component" value="Unassembled WGS sequence"/>
</dbReference>
<reference evidence="6 7" key="1">
    <citation type="submission" date="2021-10" db="EMBL/GenBank/DDBJ databases">
        <title>Lutispora strain m25 sp. nov., a thermophilic, non-spore-forming bacterium isolated from a lab-scale methanogenic bioreactor digesting anaerobic sludge.</title>
        <authorList>
            <person name="El Houari A."/>
            <person name="Mcdonald J."/>
        </authorList>
    </citation>
    <scope>NUCLEOTIDE SEQUENCE [LARGE SCALE GENOMIC DNA]</scope>
    <source>
        <strain evidence="7">m25</strain>
    </source>
</reference>
<evidence type="ECO:0000256" key="1">
    <source>
        <dbReference type="ARBA" id="ARBA00010466"/>
    </source>
</evidence>
<keyword evidence="7" id="KW-1185">Reference proteome</keyword>
<dbReference type="InterPro" id="IPR037171">
    <property type="entry name" value="NagB/RpiA_transferase-like"/>
</dbReference>
<gene>
    <name evidence="6" type="ORF">LJD61_17615</name>
</gene>
<evidence type="ECO:0000256" key="2">
    <source>
        <dbReference type="ARBA" id="ARBA00023015"/>
    </source>
</evidence>
<proteinExistence type="inferred from homology"/>
<accession>A0ABT1NJE1</accession>
<dbReference type="InterPro" id="IPR013324">
    <property type="entry name" value="RNA_pol_sigma_r3/r4-like"/>
</dbReference>
<evidence type="ECO:0000313" key="6">
    <source>
        <dbReference type="EMBL" id="MCQ1531343.1"/>
    </source>
</evidence>
<dbReference type="RefSeq" id="WP_255228872.1">
    <property type="nucleotide sequence ID" value="NZ_JAJEKE010000021.1"/>
</dbReference>
<comment type="caution">
    <text evidence="6">The sequence shown here is derived from an EMBL/GenBank/DDBJ whole genome shotgun (WGS) entry which is preliminary data.</text>
</comment>
<comment type="similarity">
    <text evidence="1">Belongs to the SorC transcriptional regulatory family.</text>
</comment>
<organism evidence="6 7">
    <name type="scientific">Lutispora saccharofermentans</name>
    <dbReference type="NCBI Taxonomy" id="3024236"/>
    <lineage>
        <taxon>Bacteria</taxon>
        <taxon>Bacillati</taxon>
        <taxon>Bacillota</taxon>
        <taxon>Clostridia</taxon>
        <taxon>Lutisporales</taxon>
        <taxon>Lutisporaceae</taxon>
        <taxon>Lutispora</taxon>
    </lineage>
</organism>
<evidence type="ECO:0000313" key="7">
    <source>
        <dbReference type="Proteomes" id="UP001651880"/>
    </source>
</evidence>
<evidence type="ECO:0000256" key="3">
    <source>
        <dbReference type="ARBA" id="ARBA00023125"/>
    </source>
</evidence>
<keyword evidence="2" id="KW-0805">Transcription regulation</keyword>
<dbReference type="EMBL" id="JAJEKE010000021">
    <property type="protein sequence ID" value="MCQ1531343.1"/>
    <property type="molecule type" value="Genomic_DNA"/>
</dbReference>
<dbReference type="SUPFAM" id="SSF100950">
    <property type="entry name" value="NagB/RpiA/CoA transferase-like"/>
    <property type="match status" value="1"/>
</dbReference>
<sequence>MISNSLRNEYTKIAYYYYKAGMTQEEIAKKMSMSRQKVNRVLKKCLEDGIVKITIEGYPCEGIEMEVKLESLLGLNRVIIVAAPEKEVLGNASAAYLEGIIKNNDIIGFSGGKALSYIVDRLKPVEAKNLSVTQLVGILNTDGEYGSSDYIVRKASDKLHAKPHFIYAPMMLNSTLLRDSLLKEEFYTDVFDAMKACTIAMVLIGDMNHISSLVETKFISAEELEDLKNKCTVGEVCTHFYDIDGNLITNTINDRVLSIDIDSYKNIPLRVGIGKGKESVQSIIGAAKSRLINVLITDFETADVLSKTI</sequence>
<name>A0ABT1NJE1_9FIRM</name>
<dbReference type="InterPro" id="IPR051054">
    <property type="entry name" value="SorC_transcr_regulators"/>
</dbReference>
<keyword evidence="4" id="KW-0804">Transcription</keyword>
<feature type="domain" description="Sugar-binding" evidence="5">
    <location>
        <begin position="63"/>
        <end position="304"/>
    </location>
</feature>
<protein>
    <submittedName>
        <fullName evidence="6">Sugar-binding transcriptional regulator</fullName>
    </submittedName>
</protein>
<dbReference type="InterPro" id="IPR036388">
    <property type="entry name" value="WH-like_DNA-bd_sf"/>
</dbReference>
<keyword evidence="3" id="KW-0238">DNA-binding</keyword>